<dbReference type="Proteomes" id="UP000199599">
    <property type="component" value="Unassembled WGS sequence"/>
</dbReference>
<dbReference type="STRING" id="1505723.SAMN04487792_0273"/>
<sequence>MALIHPYCRCTTVPYIEGLPDSSERLARNPETGKGEYVENMTFDEWKKQYVDGQKQGYTASLLKPKPFHDINLDKATELEMRQYITDKFGMQLKETSRTKLSRTALKETIKTVGQFSNLYDALPDKIPTLTAYPPSKMGNTIACYSSYVKSKMPYEFGLNVKWFKSEAELKDSVSKMVKSHWLSNNSDANHVMLHEFSHHIDRQLSKLSGSDFSTAIFGKMKEDSKTIDIKKISDYAYSSYMKSNSLAEPFAEIMAEAYGSTPGNQAKEFKAYFEKMALEVINNAGHTKGI</sequence>
<dbReference type="Gene3D" id="3.40.390.10">
    <property type="entry name" value="Collagenase (Catalytic Domain)"/>
    <property type="match status" value="1"/>
</dbReference>
<proteinExistence type="predicted"/>
<dbReference type="AlphaFoldDB" id="A0A1I1RA14"/>
<dbReference type="SUPFAM" id="SSF55486">
    <property type="entry name" value="Metalloproteases ('zincins'), catalytic domain"/>
    <property type="match status" value="1"/>
</dbReference>
<reference evidence="2" key="1">
    <citation type="submission" date="2016-10" db="EMBL/GenBank/DDBJ databases">
        <authorList>
            <person name="Varghese N."/>
            <person name="Submissions S."/>
        </authorList>
    </citation>
    <scope>NUCLEOTIDE SEQUENCE [LARGE SCALE GENOMIC DNA]</scope>
    <source>
        <strain evidence="2">R-53102</strain>
    </source>
</reference>
<dbReference type="InterPro" id="IPR024079">
    <property type="entry name" value="MetalloPept_cat_dom_sf"/>
</dbReference>
<organism evidence="1 2">
    <name type="scientific">Lactobacillus bombicola</name>
    <dbReference type="NCBI Taxonomy" id="1505723"/>
    <lineage>
        <taxon>Bacteria</taxon>
        <taxon>Bacillati</taxon>
        <taxon>Bacillota</taxon>
        <taxon>Bacilli</taxon>
        <taxon>Lactobacillales</taxon>
        <taxon>Lactobacillaceae</taxon>
        <taxon>Lactobacillus</taxon>
    </lineage>
</organism>
<accession>A0A1I1RA14</accession>
<gene>
    <name evidence="1" type="ORF">SAMN04487792_0273</name>
</gene>
<protein>
    <submittedName>
        <fullName evidence="1">Uncharacterized protein</fullName>
    </submittedName>
</protein>
<dbReference type="GO" id="GO:0008237">
    <property type="term" value="F:metallopeptidase activity"/>
    <property type="evidence" value="ECO:0007669"/>
    <property type="project" value="InterPro"/>
</dbReference>
<evidence type="ECO:0000313" key="2">
    <source>
        <dbReference type="Proteomes" id="UP000199599"/>
    </source>
</evidence>
<name>A0A1I1RA14_9LACO</name>
<evidence type="ECO:0000313" key="1">
    <source>
        <dbReference type="EMBL" id="SFD31226.1"/>
    </source>
</evidence>
<dbReference type="EMBL" id="FOMN01000001">
    <property type="protein sequence ID" value="SFD31226.1"/>
    <property type="molecule type" value="Genomic_DNA"/>
</dbReference>
<dbReference type="RefSeq" id="WP_133158300.1">
    <property type="nucleotide sequence ID" value="NZ_NPNG01000016.1"/>
</dbReference>